<dbReference type="PANTHER" id="PTHR38590">
    <property type="entry name" value="BLL0828 PROTEIN"/>
    <property type="match status" value="1"/>
</dbReference>
<keyword evidence="3" id="KW-0255">Endonuclease</keyword>
<dbReference type="InterPro" id="IPR011335">
    <property type="entry name" value="Restrct_endonuc-II-like"/>
</dbReference>
<dbReference type="CDD" id="cd01038">
    <property type="entry name" value="Endonuclease_DUF559"/>
    <property type="match status" value="1"/>
</dbReference>
<proteinExistence type="predicted"/>
<feature type="region of interest" description="Disordered" evidence="1">
    <location>
        <begin position="108"/>
        <end position="132"/>
    </location>
</feature>
<dbReference type="Proteomes" id="UP000823790">
    <property type="component" value="Unassembled WGS sequence"/>
</dbReference>
<dbReference type="EMBL" id="JAGJRS010000010">
    <property type="protein sequence ID" value="MBP1473642.1"/>
    <property type="molecule type" value="Genomic_DNA"/>
</dbReference>
<reference evidence="3 4" key="1">
    <citation type="submission" date="2021-04" db="EMBL/GenBank/DDBJ databases">
        <authorList>
            <person name="Huq M.A."/>
        </authorList>
    </citation>
    <scope>NUCLEOTIDE SEQUENCE [LARGE SCALE GENOMIC DNA]</scope>
    <source>
        <strain evidence="3 4">MAH-13</strain>
    </source>
</reference>
<feature type="domain" description="DUF559" evidence="2">
    <location>
        <begin position="4"/>
        <end position="107"/>
    </location>
</feature>
<organism evidence="3 4">
    <name type="scientific">Frateuria flava</name>
    <dbReference type="NCBI Taxonomy" id="2821489"/>
    <lineage>
        <taxon>Bacteria</taxon>
        <taxon>Pseudomonadati</taxon>
        <taxon>Pseudomonadota</taxon>
        <taxon>Gammaproteobacteria</taxon>
        <taxon>Lysobacterales</taxon>
        <taxon>Rhodanobacteraceae</taxon>
        <taxon>Frateuria</taxon>
    </lineage>
</organism>
<dbReference type="Gene3D" id="3.40.960.10">
    <property type="entry name" value="VSR Endonuclease"/>
    <property type="match status" value="1"/>
</dbReference>
<dbReference type="InterPro" id="IPR047216">
    <property type="entry name" value="Endonuclease_DUF559_bact"/>
</dbReference>
<dbReference type="Pfam" id="PF04480">
    <property type="entry name" value="DUF559"/>
    <property type="match status" value="1"/>
</dbReference>
<evidence type="ECO:0000259" key="2">
    <source>
        <dbReference type="Pfam" id="PF04480"/>
    </source>
</evidence>
<keyword evidence="3" id="KW-0378">Hydrolase</keyword>
<name>A0ABS4DKT0_9GAMM</name>
<dbReference type="InterPro" id="IPR007569">
    <property type="entry name" value="DUF559"/>
</dbReference>
<comment type="caution">
    <text evidence="3">The sequence shown here is derived from an EMBL/GenBank/DDBJ whole genome shotgun (WGS) entry which is preliminary data.</text>
</comment>
<evidence type="ECO:0000313" key="3">
    <source>
        <dbReference type="EMBL" id="MBP1473642.1"/>
    </source>
</evidence>
<accession>A0ABS4DKT0</accession>
<gene>
    <name evidence="3" type="ORF">J7I44_04980</name>
</gene>
<protein>
    <submittedName>
        <fullName evidence="3">Endonuclease domain-containing protein</fullName>
    </submittedName>
</protein>
<keyword evidence="3" id="KW-0540">Nuclease</keyword>
<evidence type="ECO:0000313" key="4">
    <source>
        <dbReference type="Proteomes" id="UP000823790"/>
    </source>
</evidence>
<evidence type="ECO:0000256" key="1">
    <source>
        <dbReference type="SAM" id="MobiDB-lite"/>
    </source>
</evidence>
<dbReference type="SUPFAM" id="SSF52980">
    <property type="entry name" value="Restriction endonuclease-like"/>
    <property type="match status" value="1"/>
</dbReference>
<sequence>MNVDRARGLRLGMTDAEQAIWYRLRNRQLDGCKFRRQHEVDRYVVDFVCTERMLVVELDGSQHFDQQDYDEARTRYLEAKGYRVLRFWNNDVLTNIESVLEAVVEALASPGPSPQSSPRRGEGAGAQRVPPE</sequence>
<keyword evidence="4" id="KW-1185">Reference proteome</keyword>
<dbReference type="PANTHER" id="PTHR38590:SF1">
    <property type="entry name" value="BLL0828 PROTEIN"/>
    <property type="match status" value="1"/>
</dbReference>
<dbReference type="GO" id="GO:0004519">
    <property type="term" value="F:endonuclease activity"/>
    <property type="evidence" value="ECO:0007669"/>
    <property type="project" value="UniProtKB-KW"/>
</dbReference>